<evidence type="ECO:0000313" key="9">
    <source>
        <dbReference type="Proteomes" id="UP001163328"/>
    </source>
</evidence>
<dbReference type="Proteomes" id="UP001163328">
    <property type="component" value="Chromosome"/>
</dbReference>
<sequence>MRFKGYFLGLLSSVSYGLIPLFVLPIKKAGFGIDTTLFYRFAFAALLLGSYLLLKQKSFNIERNQILTLAVLGMFYGISSDSLFLAYDYLNAGVASTLLFIYPLLVAIIMALVFKEKLNSTSIFAIVFTLIGVLLLSLQNGKFAINGIGLFIIFISALGYALYIVTVSKSNVKNLNGLVLTFYSFLFTSVYYAVKLLTDSNKNFEIPTFSLGLNLALFALVTTVISSLALVFAIKYIGSTATSILGAFEPVVAVSISVLLFDEFFSLNLALGISCIILGVTLNIIGDAYKNRKKLKKATLG</sequence>
<evidence type="ECO:0000256" key="5">
    <source>
        <dbReference type="ARBA" id="ARBA00023136"/>
    </source>
</evidence>
<organism evidence="8 9">
    <name type="scientific">Flavobacterium agricola</name>
    <dbReference type="NCBI Taxonomy" id="2870839"/>
    <lineage>
        <taxon>Bacteria</taxon>
        <taxon>Pseudomonadati</taxon>
        <taxon>Bacteroidota</taxon>
        <taxon>Flavobacteriia</taxon>
        <taxon>Flavobacteriales</taxon>
        <taxon>Flavobacteriaceae</taxon>
        <taxon>Flavobacterium</taxon>
    </lineage>
</organism>
<feature type="transmembrane region" description="Helical" evidence="6">
    <location>
        <begin position="214"/>
        <end position="234"/>
    </location>
</feature>
<feature type="transmembrane region" description="Helical" evidence="6">
    <location>
        <begin position="66"/>
        <end position="87"/>
    </location>
</feature>
<dbReference type="Gene3D" id="1.10.3730.20">
    <property type="match status" value="1"/>
</dbReference>
<dbReference type="Pfam" id="PF00892">
    <property type="entry name" value="EamA"/>
    <property type="match status" value="2"/>
</dbReference>
<protein>
    <submittedName>
        <fullName evidence="8">DMT family transporter</fullName>
    </submittedName>
</protein>
<proteinExistence type="inferred from homology"/>
<feature type="transmembrane region" description="Helical" evidence="6">
    <location>
        <begin position="144"/>
        <end position="163"/>
    </location>
</feature>
<feature type="domain" description="EamA" evidence="7">
    <location>
        <begin position="4"/>
        <end position="137"/>
    </location>
</feature>
<dbReference type="InterPro" id="IPR000620">
    <property type="entry name" value="EamA_dom"/>
</dbReference>
<keyword evidence="4 6" id="KW-1133">Transmembrane helix</keyword>
<feature type="domain" description="EamA" evidence="7">
    <location>
        <begin position="148"/>
        <end position="283"/>
    </location>
</feature>
<dbReference type="InterPro" id="IPR037185">
    <property type="entry name" value="EmrE-like"/>
</dbReference>
<feature type="transmembrane region" description="Helical" evidence="6">
    <location>
        <begin position="121"/>
        <end position="138"/>
    </location>
</feature>
<evidence type="ECO:0000256" key="3">
    <source>
        <dbReference type="ARBA" id="ARBA00022692"/>
    </source>
</evidence>
<dbReference type="SUPFAM" id="SSF103481">
    <property type="entry name" value="Multidrug resistance efflux transporter EmrE"/>
    <property type="match status" value="2"/>
</dbReference>
<evidence type="ECO:0000256" key="4">
    <source>
        <dbReference type="ARBA" id="ARBA00022989"/>
    </source>
</evidence>
<dbReference type="PANTHER" id="PTHR32322:SF2">
    <property type="entry name" value="EAMA DOMAIN-CONTAINING PROTEIN"/>
    <property type="match status" value="1"/>
</dbReference>
<reference evidence="8" key="1">
    <citation type="submission" date="2021-08" db="EMBL/GenBank/DDBJ databases">
        <title>Flavobacterium sp. strain CC-SYL302.</title>
        <authorList>
            <person name="Lin S.-Y."/>
            <person name="Lee T.-H."/>
            <person name="Young C.-C."/>
        </authorList>
    </citation>
    <scope>NUCLEOTIDE SEQUENCE</scope>
    <source>
        <strain evidence="8">CC-SYL302</strain>
    </source>
</reference>
<accession>A0ABY6LZI2</accession>
<dbReference type="EMBL" id="CP081495">
    <property type="protein sequence ID" value="UYW01729.1"/>
    <property type="molecule type" value="Genomic_DNA"/>
</dbReference>
<comment type="subcellular location">
    <subcellularLocation>
        <location evidence="1">Membrane</location>
        <topology evidence="1">Multi-pass membrane protein</topology>
    </subcellularLocation>
</comment>
<evidence type="ECO:0000256" key="6">
    <source>
        <dbReference type="SAM" id="Phobius"/>
    </source>
</evidence>
<keyword evidence="5 6" id="KW-0472">Membrane</keyword>
<feature type="transmembrane region" description="Helical" evidence="6">
    <location>
        <begin position="175"/>
        <end position="194"/>
    </location>
</feature>
<evidence type="ECO:0000256" key="1">
    <source>
        <dbReference type="ARBA" id="ARBA00004141"/>
    </source>
</evidence>
<dbReference type="RefSeq" id="WP_264434201.1">
    <property type="nucleotide sequence ID" value="NZ_CP081495.1"/>
</dbReference>
<comment type="similarity">
    <text evidence="2">Belongs to the EamA transporter family.</text>
</comment>
<feature type="transmembrane region" description="Helical" evidence="6">
    <location>
        <begin position="93"/>
        <end position="114"/>
    </location>
</feature>
<keyword evidence="9" id="KW-1185">Reference proteome</keyword>
<evidence type="ECO:0000259" key="7">
    <source>
        <dbReference type="Pfam" id="PF00892"/>
    </source>
</evidence>
<evidence type="ECO:0000313" key="8">
    <source>
        <dbReference type="EMBL" id="UYW01729.1"/>
    </source>
</evidence>
<keyword evidence="3 6" id="KW-0812">Transmembrane</keyword>
<gene>
    <name evidence="8" type="ORF">K5I29_02045</name>
</gene>
<dbReference type="PANTHER" id="PTHR32322">
    <property type="entry name" value="INNER MEMBRANE TRANSPORTER"/>
    <property type="match status" value="1"/>
</dbReference>
<feature type="transmembrane region" description="Helical" evidence="6">
    <location>
        <begin position="37"/>
        <end position="54"/>
    </location>
</feature>
<feature type="transmembrane region" description="Helical" evidence="6">
    <location>
        <begin position="241"/>
        <end position="261"/>
    </location>
</feature>
<dbReference type="InterPro" id="IPR050638">
    <property type="entry name" value="AA-Vitamin_Transporters"/>
</dbReference>
<name>A0ABY6LZI2_9FLAO</name>
<feature type="transmembrane region" description="Helical" evidence="6">
    <location>
        <begin position="267"/>
        <end position="286"/>
    </location>
</feature>
<evidence type="ECO:0000256" key="2">
    <source>
        <dbReference type="ARBA" id="ARBA00007362"/>
    </source>
</evidence>
<feature type="transmembrane region" description="Helical" evidence="6">
    <location>
        <begin position="7"/>
        <end position="25"/>
    </location>
</feature>